<keyword evidence="1" id="KW-0813">Transport</keyword>
<evidence type="ECO:0000313" key="5">
    <source>
        <dbReference type="EMBL" id="MFC5915155.1"/>
    </source>
</evidence>
<dbReference type="PANTHER" id="PTHR24220:SF685">
    <property type="entry name" value="ABC TRANSPORTER RELATED"/>
    <property type="match status" value="1"/>
</dbReference>
<dbReference type="PROSITE" id="PS50893">
    <property type="entry name" value="ABC_TRANSPORTER_2"/>
    <property type="match status" value="1"/>
</dbReference>
<dbReference type="PROSITE" id="PS00211">
    <property type="entry name" value="ABC_TRANSPORTER_1"/>
    <property type="match status" value="1"/>
</dbReference>
<dbReference type="PANTHER" id="PTHR24220">
    <property type="entry name" value="IMPORT ATP-BINDING PROTEIN"/>
    <property type="match status" value="1"/>
</dbReference>
<feature type="domain" description="ABC transporter" evidence="4">
    <location>
        <begin position="1"/>
        <end position="233"/>
    </location>
</feature>
<keyword evidence="2" id="KW-0547">Nucleotide-binding</keyword>
<gene>
    <name evidence="5" type="ORF">ACFP1B_17270</name>
</gene>
<comment type="caution">
    <text evidence="5">The sequence shown here is derived from an EMBL/GenBank/DDBJ whole genome shotgun (WGS) entry which is preliminary data.</text>
</comment>
<evidence type="ECO:0000256" key="3">
    <source>
        <dbReference type="ARBA" id="ARBA00022840"/>
    </source>
</evidence>
<dbReference type="Proteomes" id="UP001596200">
    <property type="component" value="Unassembled WGS sequence"/>
</dbReference>
<dbReference type="SMART" id="SM00382">
    <property type="entry name" value="AAA"/>
    <property type="match status" value="1"/>
</dbReference>
<dbReference type="InterPro" id="IPR027417">
    <property type="entry name" value="P-loop_NTPase"/>
</dbReference>
<protein>
    <submittedName>
        <fullName evidence="5">ABC transporter ATP-binding protein</fullName>
    </submittedName>
</protein>
<sequence length="241" mass="25511">MDFPVPGRRRETARVLHDIDLDIPEGRLTAIVGPSGSGKSTLLLCIAGLEQATAGSVEVLGTDVLSLPPRKQAAFRSENVGFIFQEYNLVSSLTVEDNIALPARLAGRRVPRSRVGDAMSRLGIAQHARRRPDRLSGGERQRVAVARVVANQPRIVFADEPTGALDLKSGHVVLDWLQALPAQGTTVLMVTHDPHAAARADQVVVLGSGHVHAVIPGGDSHAVSDAVLSAQSEDEAGEQAS</sequence>
<dbReference type="EMBL" id="JBHSPU010000016">
    <property type="protein sequence ID" value="MFC5915155.1"/>
    <property type="molecule type" value="Genomic_DNA"/>
</dbReference>
<dbReference type="InterPro" id="IPR017871">
    <property type="entry name" value="ABC_transporter-like_CS"/>
</dbReference>
<keyword evidence="3 5" id="KW-0067">ATP-binding</keyword>
<reference evidence="6" key="1">
    <citation type="journal article" date="2019" name="Int. J. Syst. Evol. Microbiol.">
        <title>The Global Catalogue of Microorganisms (GCM) 10K type strain sequencing project: providing services to taxonomists for standard genome sequencing and annotation.</title>
        <authorList>
            <consortium name="The Broad Institute Genomics Platform"/>
            <consortium name="The Broad Institute Genome Sequencing Center for Infectious Disease"/>
            <person name="Wu L."/>
            <person name="Ma J."/>
        </authorList>
    </citation>
    <scope>NUCLEOTIDE SEQUENCE [LARGE SCALE GENOMIC DNA]</scope>
    <source>
        <strain evidence="6">JCM 4147</strain>
    </source>
</reference>
<dbReference type="RefSeq" id="WP_344517044.1">
    <property type="nucleotide sequence ID" value="NZ_BAAATU010000052.1"/>
</dbReference>
<dbReference type="InterPro" id="IPR017911">
    <property type="entry name" value="MacB-like_ATP-bd"/>
</dbReference>
<dbReference type="InterPro" id="IPR003593">
    <property type="entry name" value="AAA+_ATPase"/>
</dbReference>
<evidence type="ECO:0000259" key="4">
    <source>
        <dbReference type="PROSITE" id="PS50893"/>
    </source>
</evidence>
<organism evidence="5 6">
    <name type="scientific">Streptomyces pulveraceus</name>
    <dbReference type="NCBI Taxonomy" id="68258"/>
    <lineage>
        <taxon>Bacteria</taxon>
        <taxon>Bacillati</taxon>
        <taxon>Actinomycetota</taxon>
        <taxon>Actinomycetes</taxon>
        <taxon>Kitasatosporales</taxon>
        <taxon>Streptomycetaceae</taxon>
        <taxon>Streptomyces</taxon>
    </lineage>
</organism>
<dbReference type="SUPFAM" id="SSF52540">
    <property type="entry name" value="P-loop containing nucleoside triphosphate hydrolases"/>
    <property type="match status" value="1"/>
</dbReference>
<accession>A0ABW1GKF9</accession>
<dbReference type="InterPro" id="IPR003439">
    <property type="entry name" value="ABC_transporter-like_ATP-bd"/>
</dbReference>
<keyword evidence="6" id="KW-1185">Reference proteome</keyword>
<name>A0ABW1GKF9_9ACTN</name>
<dbReference type="Pfam" id="PF00005">
    <property type="entry name" value="ABC_tran"/>
    <property type="match status" value="1"/>
</dbReference>
<evidence type="ECO:0000256" key="2">
    <source>
        <dbReference type="ARBA" id="ARBA00022741"/>
    </source>
</evidence>
<proteinExistence type="predicted"/>
<dbReference type="InterPro" id="IPR015854">
    <property type="entry name" value="ABC_transpr_LolD-like"/>
</dbReference>
<dbReference type="CDD" id="cd03255">
    <property type="entry name" value="ABC_MJ0796_LolCDE_FtsE"/>
    <property type="match status" value="1"/>
</dbReference>
<evidence type="ECO:0000256" key="1">
    <source>
        <dbReference type="ARBA" id="ARBA00022448"/>
    </source>
</evidence>
<dbReference type="GO" id="GO:0005524">
    <property type="term" value="F:ATP binding"/>
    <property type="evidence" value="ECO:0007669"/>
    <property type="project" value="UniProtKB-KW"/>
</dbReference>
<evidence type="ECO:0000313" key="6">
    <source>
        <dbReference type="Proteomes" id="UP001596200"/>
    </source>
</evidence>
<dbReference type="Gene3D" id="3.40.50.300">
    <property type="entry name" value="P-loop containing nucleotide triphosphate hydrolases"/>
    <property type="match status" value="1"/>
</dbReference>